<dbReference type="Proteomes" id="UP001530400">
    <property type="component" value="Unassembled WGS sequence"/>
</dbReference>
<feature type="compositionally biased region" description="Basic and acidic residues" evidence="1">
    <location>
        <begin position="465"/>
        <end position="477"/>
    </location>
</feature>
<dbReference type="InterPro" id="IPR002921">
    <property type="entry name" value="Fungal_lipase-type"/>
</dbReference>
<organism evidence="3 4">
    <name type="scientific">Cyclotella atomus</name>
    <dbReference type="NCBI Taxonomy" id="382360"/>
    <lineage>
        <taxon>Eukaryota</taxon>
        <taxon>Sar</taxon>
        <taxon>Stramenopiles</taxon>
        <taxon>Ochrophyta</taxon>
        <taxon>Bacillariophyta</taxon>
        <taxon>Coscinodiscophyceae</taxon>
        <taxon>Thalassiosirophycidae</taxon>
        <taxon>Stephanodiscales</taxon>
        <taxon>Stephanodiscaceae</taxon>
        <taxon>Cyclotella</taxon>
    </lineage>
</organism>
<evidence type="ECO:0000259" key="2">
    <source>
        <dbReference type="Pfam" id="PF01764"/>
    </source>
</evidence>
<dbReference type="PANTHER" id="PTHR45856:SF11">
    <property type="entry name" value="FUNGAL LIPASE-LIKE DOMAIN-CONTAINING PROTEIN"/>
    <property type="match status" value="1"/>
</dbReference>
<dbReference type="InterPro" id="IPR051218">
    <property type="entry name" value="Sec_MonoDiacylglyc_Lipase"/>
</dbReference>
<protein>
    <recommendedName>
        <fullName evidence="2">Fungal lipase-type domain-containing protein</fullName>
    </recommendedName>
</protein>
<gene>
    <name evidence="3" type="ORF">ACHAWO_000419</name>
</gene>
<feature type="region of interest" description="Disordered" evidence="1">
    <location>
        <begin position="465"/>
        <end position="490"/>
    </location>
</feature>
<feature type="region of interest" description="Disordered" evidence="1">
    <location>
        <begin position="64"/>
        <end position="104"/>
    </location>
</feature>
<dbReference type="InterPro" id="IPR029058">
    <property type="entry name" value="AB_hydrolase_fold"/>
</dbReference>
<evidence type="ECO:0000313" key="4">
    <source>
        <dbReference type="Proteomes" id="UP001530400"/>
    </source>
</evidence>
<dbReference type="SUPFAM" id="SSF53474">
    <property type="entry name" value="alpha/beta-Hydrolases"/>
    <property type="match status" value="1"/>
</dbReference>
<dbReference type="Gene3D" id="3.40.50.1820">
    <property type="entry name" value="alpha/beta hydrolase"/>
    <property type="match status" value="1"/>
</dbReference>
<feature type="domain" description="Fungal lipase-type" evidence="2">
    <location>
        <begin position="847"/>
        <end position="939"/>
    </location>
</feature>
<feature type="compositionally biased region" description="Basic and acidic residues" evidence="1">
    <location>
        <begin position="76"/>
        <end position="86"/>
    </location>
</feature>
<dbReference type="PANTHER" id="PTHR45856">
    <property type="entry name" value="ALPHA/BETA-HYDROLASES SUPERFAMILY PROTEIN"/>
    <property type="match status" value="1"/>
</dbReference>
<dbReference type="AlphaFoldDB" id="A0ABD3PR67"/>
<comment type="caution">
    <text evidence="3">The sequence shown here is derived from an EMBL/GenBank/DDBJ whole genome shotgun (WGS) entry which is preliminary data.</text>
</comment>
<evidence type="ECO:0000313" key="3">
    <source>
        <dbReference type="EMBL" id="KAL3790643.1"/>
    </source>
</evidence>
<reference evidence="3 4" key="1">
    <citation type="submission" date="2024-10" db="EMBL/GenBank/DDBJ databases">
        <title>Updated reference genomes for cyclostephanoid diatoms.</title>
        <authorList>
            <person name="Roberts W.R."/>
            <person name="Alverson A.J."/>
        </authorList>
    </citation>
    <scope>NUCLEOTIDE SEQUENCE [LARGE SCALE GENOMIC DNA]</scope>
    <source>
        <strain evidence="3 4">AJA010-31</strain>
    </source>
</reference>
<feature type="compositionally biased region" description="Polar residues" evidence="1">
    <location>
        <begin position="64"/>
        <end position="74"/>
    </location>
</feature>
<proteinExistence type="predicted"/>
<evidence type="ECO:0000256" key="1">
    <source>
        <dbReference type="SAM" id="MobiDB-lite"/>
    </source>
</evidence>
<accession>A0ABD3PR67</accession>
<dbReference type="EMBL" id="JALLPJ020000488">
    <property type="protein sequence ID" value="KAL3790643.1"/>
    <property type="molecule type" value="Genomic_DNA"/>
</dbReference>
<dbReference type="Pfam" id="PF01764">
    <property type="entry name" value="Lipase_3"/>
    <property type="match status" value="1"/>
</dbReference>
<name>A0ABD3PR67_9STRA</name>
<keyword evidence="4" id="KW-1185">Reference proteome</keyword>
<sequence length="1027" mass="115013">MTLEASINESAEGNMIGQSIEVTNVPDDMSVLDMSWHDTGFVKSMMPTQSSSGIPHSVSAYTLKSKRQTPSPGQSRHLDTSHRSDVGPRPIRRSSLRRSHNDAEMEEVELSNLAEAAALKTFGAAATQADGMVRRKSTLVAYDSSIDVSWFAKNGLMSRRSFEKYKKEMRQASRRKTTVDECGRPRFLISETTARRNEEFDLSMFENDPPSAPDVGRKMLNRGKNYQPPRRCVNKSRSLDDGLDHMVRKVVSALVNQDEGQDQKKIKELSRLKTKLSESLSRGDSADGDLKPEVIKALAKLMLKVADKPSKATKTESKHKLMKQDQAELYQNSLQDDDASMDLDDIADGRAALPSKSTESLATKKVVNRFNYAPRRMNSKEKAMVGCMNASDNSNMAVTSTPQPARKDLGLNMPTGTNEASIPSPQFVENNESLTSMKALFSSNRTSSGLTEMVVEDLNLGELKKDQAAAKRRESSSEARANTPKKRASFESNVMPMRRSSSSLFELDASNLEGPAPKLNCGDILQEGMEYLTMSMLVNVYGKLREMSILGHASVKLKDIDVNSHQRNSRLKEMKRRGMLDELEEEESKGYLDITKTAEFVVRAVLDEYDLLESSNELSPLYSISKANMQYDASLLSEFKTWVEESKVKQLDSVTENIFIKLRQESAKRDAMLSEKASYGSLSSLEHARIRKAIARRRNSLEAKDGSFQNATWARKEMKLIEDHFESNEGVTSSFIEKKLKESQSDYFEEGSVMKNLIESNLEVVWFSDRHPNDLIYCICVNRQTKTVTVLFRAREGIVNMIENSSTTEYPNPISHEDYPGNQEIIKLRSAIADEMLRSRRDTKMSTVEEIMAKVEGIGYELDCSGDYHVSVAGHGMAGSMATVLGYFLATHTSFKAASAVRVFSFASSPVGCKAFQSSFEHLEQTGRILHARFTNSHDLSFFPSFALDNNWRFDCWYKDVGMHIRLHRSTYAGRMRTKKSLDVTYSTSKKVDGSAVQSALLLVRIISSFVALLRGGWGKNSSISVY</sequence>